<protein>
    <submittedName>
        <fullName evidence="1">Uncharacterized protein</fullName>
    </submittedName>
</protein>
<evidence type="ECO:0000313" key="1">
    <source>
        <dbReference type="EMBL" id="AYV76918.1"/>
    </source>
</evidence>
<reference evidence="1" key="1">
    <citation type="submission" date="2018-10" db="EMBL/GenBank/DDBJ databases">
        <title>Hidden diversity of soil giant viruses.</title>
        <authorList>
            <person name="Schulz F."/>
            <person name="Alteio L."/>
            <person name="Goudeau D."/>
            <person name="Ryan E.M."/>
            <person name="Malmstrom R.R."/>
            <person name="Blanchard J."/>
            <person name="Woyke T."/>
        </authorList>
    </citation>
    <scope>NUCLEOTIDE SEQUENCE</scope>
    <source>
        <strain evidence="1">BAV1</strain>
    </source>
</reference>
<gene>
    <name evidence="1" type="ORF">Barrevirus4_2</name>
</gene>
<accession>A0A3G4ZPT9</accession>
<sequence>MKNDMYRKVSIDFLKQYYEEAEVDAIMVNSLLQAFCIANFSNVIFDSYKTRFEQKLILKANKLVLTVNKLLNNELNNDTLTEFYLAMDIYLSLFKVWNEGPLINEITKLFDELQSEINIVRIRNRRKLSIINYGNKIKDLIDQLFNKNPKYSIRILLNNYDIFKDLDDLEKYFWLSVGQVYSQYRETLFITLVSELKIKLINKLSRPYDRKKIYYLIDIEDLISKIGSGLFDNGTIVNILNIIGNKIKKNNSDFFFTTKYEQDLTDKNVIDLFEQFYHAILCL</sequence>
<dbReference type="EMBL" id="MK072001">
    <property type="protein sequence ID" value="AYV76918.1"/>
    <property type="molecule type" value="Genomic_DNA"/>
</dbReference>
<name>A0A3G4ZPT9_9VIRU</name>
<organism evidence="1">
    <name type="scientific">Barrevirus sp</name>
    <dbReference type="NCBI Taxonomy" id="2487763"/>
    <lineage>
        <taxon>Viruses</taxon>
        <taxon>Varidnaviria</taxon>
        <taxon>Bamfordvirae</taxon>
        <taxon>Nucleocytoviricota</taxon>
        <taxon>Megaviricetes</taxon>
        <taxon>Imitervirales</taxon>
        <taxon>Mimiviridae</taxon>
        <taxon>Klosneuvirinae</taxon>
    </lineage>
</organism>
<proteinExistence type="predicted"/>